<organism evidence="2 3">
    <name type="scientific">Dufourea novaeangliae</name>
    <name type="common">Sweat bee</name>
    <dbReference type="NCBI Taxonomy" id="178035"/>
    <lineage>
        <taxon>Eukaryota</taxon>
        <taxon>Metazoa</taxon>
        <taxon>Ecdysozoa</taxon>
        <taxon>Arthropoda</taxon>
        <taxon>Hexapoda</taxon>
        <taxon>Insecta</taxon>
        <taxon>Pterygota</taxon>
        <taxon>Neoptera</taxon>
        <taxon>Endopterygota</taxon>
        <taxon>Hymenoptera</taxon>
        <taxon>Apocrita</taxon>
        <taxon>Aculeata</taxon>
        <taxon>Apoidea</taxon>
        <taxon>Anthophila</taxon>
        <taxon>Halictidae</taxon>
        <taxon>Rophitinae</taxon>
        <taxon>Dufourea</taxon>
    </lineage>
</organism>
<proteinExistence type="predicted"/>
<protein>
    <submittedName>
        <fullName evidence="2">Uncharacterized protein</fullName>
    </submittedName>
</protein>
<feature type="compositionally biased region" description="Basic and acidic residues" evidence="1">
    <location>
        <begin position="133"/>
        <end position="146"/>
    </location>
</feature>
<keyword evidence="3" id="KW-1185">Reference proteome</keyword>
<dbReference type="STRING" id="178035.A0A154PPE8"/>
<gene>
    <name evidence="2" type="ORF">WN55_05169</name>
</gene>
<dbReference type="EMBL" id="KQ435007">
    <property type="protein sequence ID" value="KZC13617.1"/>
    <property type="molecule type" value="Genomic_DNA"/>
</dbReference>
<evidence type="ECO:0000313" key="3">
    <source>
        <dbReference type="Proteomes" id="UP000076502"/>
    </source>
</evidence>
<name>A0A154PPE8_DUFNO</name>
<reference evidence="2 3" key="1">
    <citation type="submission" date="2015-07" db="EMBL/GenBank/DDBJ databases">
        <title>The genome of Dufourea novaeangliae.</title>
        <authorList>
            <person name="Pan H."/>
            <person name="Kapheim K."/>
        </authorList>
    </citation>
    <scope>NUCLEOTIDE SEQUENCE [LARGE SCALE GENOMIC DNA]</scope>
    <source>
        <strain evidence="2">0120121106</strain>
        <tissue evidence="2">Whole body</tissue>
    </source>
</reference>
<feature type="compositionally biased region" description="Basic and acidic residues" evidence="1">
    <location>
        <begin position="112"/>
        <end position="126"/>
    </location>
</feature>
<evidence type="ECO:0000256" key="1">
    <source>
        <dbReference type="SAM" id="MobiDB-lite"/>
    </source>
</evidence>
<accession>A0A154PPE8</accession>
<dbReference type="Proteomes" id="UP000076502">
    <property type="component" value="Unassembled WGS sequence"/>
</dbReference>
<evidence type="ECO:0000313" key="2">
    <source>
        <dbReference type="EMBL" id="KZC13617.1"/>
    </source>
</evidence>
<sequence length="146" mass="17094">MNAPGGDAKVKQWSAAVPLKTPDNIVSSQYTMQKVFLPSYERDKRPCIEQLLTNEYQRIWWQEKEIWDKRHNRKPTTKKLLQRMVIKKKVFKENVLELPKKSRKPRKQTQTEPRKDVDVPKEDKAEGTCITETTEKKGDNKVDGAV</sequence>
<feature type="region of interest" description="Disordered" evidence="1">
    <location>
        <begin position="96"/>
        <end position="146"/>
    </location>
</feature>
<dbReference type="AlphaFoldDB" id="A0A154PPE8"/>